<keyword evidence="4" id="KW-1185">Reference proteome</keyword>
<reference evidence="3 4" key="1">
    <citation type="submission" date="2017-03" db="EMBL/GenBank/DDBJ databases">
        <title>Genome of the blue death feigning beetle - Asbolus verrucosus.</title>
        <authorList>
            <person name="Rider S.D."/>
        </authorList>
    </citation>
    <scope>NUCLEOTIDE SEQUENCE [LARGE SCALE GENOMIC DNA]</scope>
    <source>
        <strain evidence="3">Butters</strain>
        <tissue evidence="3">Head and leg muscle</tissue>
    </source>
</reference>
<dbReference type="CDD" id="cd20379">
    <property type="entry name" value="Tudor_dTUD-like"/>
    <property type="match status" value="1"/>
</dbReference>
<feature type="region of interest" description="Disordered" evidence="1">
    <location>
        <begin position="134"/>
        <end position="206"/>
    </location>
</feature>
<dbReference type="PANTHER" id="PTHR22948">
    <property type="entry name" value="TUDOR DOMAIN CONTAINING PROTEIN"/>
    <property type="match status" value="1"/>
</dbReference>
<dbReference type="STRING" id="1661398.A0A482V9E9"/>
<dbReference type="InterPro" id="IPR002999">
    <property type="entry name" value="Tudor"/>
</dbReference>
<feature type="compositionally biased region" description="Polar residues" evidence="1">
    <location>
        <begin position="191"/>
        <end position="201"/>
    </location>
</feature>
<accession>A0A482V9E9</accession>
<feature type="domain" description="Tudor" evidence="2">
    <location>
        <begin position="902"/>
        <end position="962"/>
    </location>
</feature>
<gene>
    <name evidence="3" type="ORF">BDFB_007985</name>
</gene>
<proteinExistence type="predicted"/>
<protein>
    <recommendedName>
        <fullName evidence="2">Tudor domain-containing protein</fullName>
    </recommendedName>
</protein>
<dbReference type="SUPFAM" id="SSF63748">
    <property type="entry name" value="Tudor/PWWP/MBT"/>
    <property type="match status" value="6"/>
</dbReference>
<feature type="domain" description="Tudor" evidence="2">
    <location>
        <begin position="618"/>
        <end position="674"/>
    </location>
</feature>
<dbReference type="PROSITE" id="PS50304">
    <property type="entry name" value="TUDOR"/>
    <property type="match status" value="3"/>
</dbReference>
<organism evidence="3 4">
    <name type="scientific">Asbolus verrucosus</name>
    <name type="common">Desert ironclad beetle</name>
    <dbReference type="NCBI Taxonomy" id="1661398"/>
    <lineage>
        <taxon>Eukaryota</taxon>
        <taxon>Metazoa</taxon>
        <taxon>Ecdysozoa</taxon>
        <taxon>Arthropoda</taxon>
        <taxon>Hexapoda</taxon>
        <taxon>Insecta</taxon>
        <taxon>Pterygota</taxon>
        <taxon>Neoptera</taxon>
        <taxon>Endopterygota</taxon>
        <taxon>Coleoptera</taxon>
        <taxon>Polyphaga</taxon>
        <taxon>Cucujiformia</taxon>
        <taxon>Tenebrionidae</taxon>
        <taxon>Pimeliinae</taxon>
        <taxon>Asbolus</taxon>
    </lineage>
</organism>
<comment type="caution">
    <text evidence="3">The sequence shown here is derived from an EMBL/GenBank/DDBJ whole genome shotgun (WGS) entry which is preliminary data.</text>
</comment>
<dbReference type="OrthoDB" id="10023235at2759"/>
<name>A0A482V9E9_ASBVE</name>
<evidence type="ECO:0000313" key="3">
    <source>
        <dbReference type="EMBL" id="RZB39810.1"/>
    </source>
</evidence>
<dbReference type="InterPro" id="IPR050621">
    <property type="entry name" value="Tudor_domain_containing"/>
</dbReference>
<sequence length="1392" mass="159749">MELNLRTKDSDHEYVDIHGRDISAVIYGKTGEVAFPLNELKQTGVGIYQKSQYAKLATVDKQFDDDFHLFMLESAKSYMLKNKISFSEGQILKSINNCKKILTDKKKQSSPKGFFKNRLVEEKDDNEIHIQVANVSTVPTSPQSSAFNPKRKSNILKSLSKKSPRELSFKNPGKIEVNRNATPKRNEEQKQATNGNQNGTPSRKLRQPKMQILEKILLNEQKQTEHDVVVTCIEKRNCIWVRDKANLHLFNDIYKRVNEEEKSQNSPPKPWEFEKVYMAPDEGLWFRCKIMRFTPLIVFFLDYGNTAEVDELKSVSDELAKIPCMAVRLTFRENEYVPVLEDELKIKIVKQNEDGTYFVSILERTTNNRETTNVKKVESPPKFTKKPPPLCPLQNGQKVVIIHEEGAVLYLRTKECYQKLKEIEWEIEEHVKSAQPLQHIDVNQLLLVRHEDGKFYRAIAKKIVKGKINLEFLDYVKRALVDKDSIRNINESLSRVPVTYIRGHKLKDFDEIDAECRNFINKSIQERKKYSVILDEFADFDLSDGTQSLSEQLQSLKSGDKRIFLQDVKCYEPDFGINSYLCGCYKDSDDFALVPSDELSVHIDSVLMQEMEDQDPYEPVAGEVCFCLYMDHWYRCVITRILNMEYEVFLLDFGNVEVVTKNEVRKPNPQITEIPALALPCRLVDYPDHPKVQDLLKNMIIDGELYKVEVKSINEATFTLAGFWSAFSHFRSPPIAEDTGYVDIHGRDIRVLVCEKTGRILIPIDELKNIGFRIYRKSQYNKLLIDDSQFTQEFNLFLLECAQTYMLKNKIVFKENEILESINKCKKLLTEGHSVEPKKENSPSTQFLKNHVIEKSSDANISITSSVLISFIEKQNCLWVQDVDNVETLLEIDQKIKTEVGNQKVVTRCEFNNVYLAPDEGLWFRCKPIKFKPLTVFFIDYGNTAQVTESDLREVSPELGAIPAQAVRVTFEDCQYKPQVFEKIKIRIIKRFDKGTYKVEVVTKEETNPKSPGGLKIKISTYFNKRPKPICALQNGQRVMIINEMHGKFLLRTKECYDKLKQIEQAIEGVAGRLLDLSTGCACVNLDFSAEAVHEKVEKGQLVLCNNNDRLHRGQVVKVDGASAEIELLDYGDKVTVEVASLKNITESLSLEPLTYLTSPSIKGIKGFDDRALRLIHSLIRDRSKATVVLDASGFDLRLADGLLSEKLTKVDENSDRIMFSDLKLYKPPLGPGDYMLYSFRDSDNVTLVSGNELAKHIDDIIQSELENDEPHSPVVGEVCYGICDESWSRCVILRVLNSRYEVQFFDFGNLEFLKSDLLRKVSGDVTKTPILGVPCRFVGLPPLDNIQELLRKHIADADGEIFELDVKKFDNETDRYEIEAPVLYQKLMESN</sequence>
<dbReference type="Proteomes" id="UP000292052">
    <property type="component" value="Unassembled WGS sequence"/>
</dbReference>
<dbReference type="SMART" id="SM00333">
    <property type="entry name" value="TUDOR"/>
    <property type="match status" value="6"/>
</dbReference>
<dbReference type="EMBL" id="QDEB01124857">
    <property type="protein sequence ID" value="RZB39810.1"/>
    <property type="molecule type" value="Genomic_DNA"/>
</dbReference>
<feature type="compositionally biased region" description="Basic residues" evidence="1">
    <location>
        <begin position="149"/>
        <end position="162"/>
    </location>
</feature>
<feature type="compositionally biased region" description="Polar residues" evidence="1">
    <location>
        <begin position="134"/>
        <end position="147"/>
    </location>
</feature>
<evidence type="ECO:0000313" key="4">
    <source>
        <dbReference type="Proteomes" id="UP000292052"/>
    </source>
</evidence>
<feature type="domain" description="Tudor" evidence="2">
    <location>
        <begin position="1273"/>
        <end position="1329"/>
    </location>
</feature>
<dbReference type="PANTHER" id="PTHR22948:SF29">
    <property type="entry name" value="FI02030P-RELATED"/>
    <property type="match status" value="1"/>
</dbReference>
<dbReference type="Pfam" id="PF00567">
    <property type="entry name" value="TUDOR"/>
    <property type="match status" value="6"/>
</dbReference>
<evidence type="ECO:0000256" key="1">
    <source>
        <dbReference type="SAM" id="MobiDB-lite"/>
    </source>
</evidence>
<dbReference type="Gene3D" id="2.30.30.140">
    <property type="match status" value="6"/>
</dbReference>
<evidence type="ECO:0000259" key="2">
    <source>
        <dbReference type="PROSITE" id="PS50304"/>
    </source>
</evidence>